<evidence type="ECO:0000313" key="3">
    <source>
        <dbReference type="Proteomes" id="UP000478052"/>
    </source>
</evidence>
<feature type="domain" description="Transposable element P transposase-like GTP-binding insertion" evidence="1">
    <location>
        <begin position="106"/>
        <end position="156"/>
    </location>
</feature>
<gene>
    <name evidence="2" type="ORF">FWK35_00021249</name>
</gene>
<protein>
    <submittedName>
        <fullName evidence="2">THAP-type domain-containing protein</fullName>
    </submittedName>
</protein>
<evidence type="ECO:0000259" key="1">
    <source>
        <dbReference type="Pfam" id="PF21788"/>
    </source>
</evidence>
<reference evidence="2 3" key="1">
    <citation type="submission" date="2019-08" db="EMBL/GenBank/DDBJ databases">
        <title>Whole genome of Aphis craccivora.</title>
        <authorList>
            <person name="Voronova N.V."/>
            <person name="Shulinski R.S."/>
            <person name="Bandarenka Y.V."/>
            <person name="Zhorov D.G."/>
            <person name="Warner D."/>
        </authorList>
    </citation>
    <scope>NUCLEOTIDE SEQUENCE [LARGE SCALE GENOMIC DNA]</scope>
    <source>
        <strain evidence="2">180601</strain>
        <tissue evidence="2">Whole Body</tissue>
    </source>
</reference>
<keyword evidence="3" id="KW-1185">Reference proteome</keyword>
<dbReference type="AlphaFoldDB" id="A0A6G0VXZ3"/>
<proteinExistence type="predicted"/>
<dbReference type="EMBL" id="VUJU01011060">
    <property type="protein sequence ID" value="KAF0712091.1"/>
    <property type="molecule type" value="Genomic_DNA"/>
</dbReference>
<evidence type="ECO:0000313" key="2">
    <source>
        <dbReference type="EMBL" id="KAF0712091.1"/>
    </source>
</evidence>
<organism evidence="2 3">
    <name type="scientific">Aphis craccivora</name>
    <name type="common">Cowpea aphid</name>
    <dbReference type="NCBI Taxonomy" id="307492"/>
    <lineage>
        <taxon>Eukaryota</taxon>
        <taxon>Metazoa</taxon>
        <taxon>Ecdysozoa</taxon>
        <taxon>Arthropoda</taxon>
        <taxon>Hexapoda</taxon>
        <taxon>Insecta</taxon>
        <taxon>Pterygota</taxon>
        <taxon>Neoptera</taxon>
        <taxon>Paraneoptera</taxon>
        <taxon>Hemiptera</taxon>
        <taxon>Sternorrhyncha</taxon>
        <taxon>Aphidomorpha</taxon>
        <taxon>Aphidoidea</taxon>
        <taxon>Aphididae</taxon>
        <taxon>Aphidini</taxon>
        <taxon>Aphis</taxon>
        <taxon>Aphis</taxon>
    </lineage>
</organism>
<dbReference type="InterPro" id="IPR048366">
    <property type="entry name" value="TNP-like_GBD"/>
</dbReference>
<comment type="caution">
    <text evidence="2">The sequence shown here is derived from an EMBL/GenBank/DDBJ whole genome shotgun (WGS) entry which is preliminary data.</text>
</comment>
<name>A0A6G0VXZ3_APHCR</name>
<sequence>MVVSCSAFRCTNRHIKGGTVECRITVFIHIESFRTGGIIISLHNNVPIFGQWPQAYYYELICGQGPGGRILYLQCIALNAIWPGATVILLKTDAFPSIFKAFPSAFKVTNSLIQCQYIMALNNLLNNIGLKFANKLTSQLLNFRNSIMKVKLAAQT</sequence>
<accession>A0A6G0VXZ3</accession>
<dbReference type="Proteomes" id="UP000478052">
    <property type="component" value="Unassembled WGS sequence"/>
</dbReference>
<dbReference type="Pfam" id="PF21788">
    <property type="entry name" value="TNP-like_GBD"/>
    <property type="match status" value="1"/>
</dbReference>